<comment type="caution">
    <text evidence="2">The sequence shown here is derived from an EMBL/GenBank/DDBJ whole genome shotgun (WGS) entry which is preliminary data.</text>
</comment>
<keyword evidence="3" id="KW-1185">Reference proteome</keyword>
<dbReference type="SMART" id="SM01120">
    <property type="entry name" value="Dak2"/>
    <property type="match status" value="1"/>
</dbReference>
<reference evidence="2 3" key="1">
    <citation type="submission" date="2019-04" db="EMBL/GenBank/DDBJ databases">
        <authorList>
            <person name="Poehlein A."/>
            <person name="Bengelsdorf F.R."/>
            <person name="Duerre P."/>
            <person name="Daniel R."/>
        </authorList>
    </citation>
    <scope>NUCLEOTIDE SEQUENCE [LARGE SCALE GENOMIC DNA]</scope>
    <source>
        <strain evidence="2 3">BS-1</strain>
    </source>
</reference>
<evidence type="ECO:0000313" key="3">
    <source>
        <dbReference type="Proteomes" id="UP000297714"/>
    </source>
</evidence>
<dbReference type="InterPro" id="IPR019986">
    <property type="entry name" value="YloV-like"/>
</dbReference>
<dbReference type="GO" id="GO:0006071">
    <property type="term" value="P:glycerol metabolic process"/>
    <property type="evidence" value="ECO:0007669"/>
    <property type="project" value="InterPro"/>
</dbReference>
<dbReference type="PROSITE" id="PS51480">
    <property type="entry name" value="DHAL"/>
    <property type="match status" value="1"/>
</dbReference>
<organism evidence="2 3">
    <name type="scientific">Caproiciproducens galactitolivorans</name>
    <dbReference type="NCBI Taxonomy" id="642589"/>
    <lineage>
        <taxon>Bacteria</taxon>
        <taxon>Bacillati</taxon>
        <taxon>Bacillota</taxon>
        <taxon>Clostridia</taxon>
        <taxon>Eubacteriales</taxon>
        <taxon>Acutalibacteraceae</taxon>
        <taxon>Caproiciproducens</taxon>
    </lineage>
</organism>
<dbReference type="PANTHER" id="PTHR33434:SF4">
    <property type="entry name" value="PHOSPHATASE PROTEIN"/>
    <property type="match status" value="1"/>
</dbReference>
<dbReference type="InterPro" id="IPR036117">
    <property type="entry name" value="DhaL_dom_sf"/>
</dbReference>
<dbReference type="InterPro" id="IPR050270">
    <property type="entry name" value="DegV_domain_contain"/>
</dbReference>
<dbReference type="SMART" id="SM01121">
    <property type="entry name" value="Dak1_2"/>
    <property type="match status" value="1"/>
</dbReference>
<dbReference type="Pfam" id="PF13684">
    <property type="entry name" value="FakA-like_C"/>
    <property type="match status" value="1"/>
</dbReference>
<dbReference type="AlphaFoldDB" id="A0A4Z0XZ97"/>
<proteinExistence type="predicted"/>
<dbReference type="InterPro" id="IPR004007">
    <property type="entry name" value="DhaL_dom"/>
</dbReference>
<dbReference type="Gene3D" id="1.25.40.340">
    <property type="match status" value="1"/>
</dbReference>
<dbReference type="GO" id="GO:0004371">
    <property type="term" value="F:glycerone kinase activity"/>
    <property type="evidence" value="ECO:0007669"/>
    <property type="project" value="InterPro"/>
</dbReference>
<dbReference type="Pfam" id="PF21645">
    <property type="entry name" value="FakA-like_M"/>
    <property type="match status" value="1"/>
</dbReference>
<evidence type="ECO:0000313" key="2">
    <source>
        <dbReference type="EMBL" id="TGJ75867.1"/>
    </source>
</evidence>
<sequence>MVINGTDLCNAIISGANNIVKHKTAVDELNIFPVPDGDTGTNMSMTMSSAAKELTINGSGTAAEVAQRAASAMLHGARGNSGVILSLLFRGFAKGIEGMEEIGGSDLANALGVGVEAAYKAVMKPTEGTILTVSRVACEKGRAAAAIDDDAVYVWSAICKGAAEALEKTPELLPVLKKAGVVDAGGKGLCCIFDGMLSVFRDGTVIENETGSQEETSLESDFFRNAAAEFDQDIRFTYCTEFIVGRDEDCKKAPQELRSYLETIGDCVVVVDDEKIIKVHVHTEEPGNALQAALEFGQLLTVKIENMKEQHRKAAEANEQAKAKAASAPLTPADPVEEIGFVAVAAGEGLKTLFTDLGCTHVVSGGQTMNPSTNDILAAVKATPAKTVLVLPNNKNIIMAAEQTIPLVKDRKVIILPTRTIPQGLSAMLAYDPDASTESNTINMMEAAGNVQTATVTFAARDSEFGGHKIKAGDILGLNNGKLELIEKDIVHTCVKLTRSMVNRSTSFITIIYGADVTEKQANEAYNRIKSKVSNETEVTLVNGGQPIYYFIVSIE</sequence>
<name>A0A4Z0XZ97_9FIRM</name>
<accession>A0A4Z0XZ97</accession>
<dbReference type="EMBL" id="SRMQ01000010">
    <property type="protein sequence ID" value="TGJ75867.1"/>
    <property type="molecule type" value="Genomic_DNA"/>
</dbReference>
<dbReference type="InterPro" id="IPR033470">
    <property type="entry name" value="FakA-like_C"/>
</dbReference>
<protein>
    <submittedName>
        <fullName evidence="2">DAK2 domain protein</fullName>
    </submittedName>
</protein>
<gene>
    <name evidence="2" type="ORF">CAGA_20740</name>
</gene>
<dbReference type="SUPFAM" id="SSF101473">
    <property type="entry name" value="DhaL-like"/>
    <property type="match status" value="1"/>
</dbReference>
<dbReference type="Proteomes" id="UP000297714">
    <property type="component" value="Unassembled WGS sequence"/>
</dbReference>
<dbReference type="InterPro" id="IPR048394">
    <property type="entry name" value="FakA-like_M"/>
</dbReference>
<dbReference type="Pfam" id="PF02734">
    <property type="entry name" value="Dak2"/>
    <property type="match status" value="1"/>
</dbReference>
<dbReference type="NCBIfam" id="TIGR03599">
    <property type="entry name" value="YloV"/>
    <property type="match status" value="1"/>
</dbReference>
<evidence type="ECO:0000259" key="1">
    <source>
        <dbReference type="PROSITE" id="PS51480"/>
    </source>
</evidence>
<feature type="domain" description="DhaL" evidence="1">
    <location>
        <begin position="6"/>
        <end position="198"/>
    </location>
</feature>
<dbReference type="PANTHER" id="PTHR33434">
    <property type="entry name" value="DEGV DOMAIN-CONTAINING PROTEIN DR_1986-RELATED"/>
    <property type="match status" value="1"/>
</dbReference>